<dbReference type="PANTHER" id="PTHR11575">
    <property type="entry name" value="5'-NUCLEOTIDASE-RELATED"/>
    <property type="match status" value="1"/>
</dbReference>
<dbReference type="SUPFAM" id="SSF55816">
    <property type="entry name" value="5'-nucleotidase (syn. UDP-sugar hydrolase), C-terminal domain"/>
    <property type="match status" value="1"/>
</dbReference>
<sequence length="715" mass="80246">MNKNIFFRRLALILAIGTLVKSPAPAQPKPAPQLLDLYSIGFPAWDYQPAAWNINVLKIFDNKLYLGYGDATINTGPTDVIYYDLESKKFVKEFTVDDEGIYQYQVIDGKLVIPGVDATEEWDFGNIYVLDKSGWVKHRSITKGIHVFDAVSYKNKWYVGTGNYSEFTKEETFAFGAILGSADSCKTWKYEYITPCDKNGVYRISALISYKDKLYAFPYAYVGYSLEEVPAEYRQYLGKPYVEDGKEYYLVSIDNAFGNTDAVCYNGSLWQPADLVPDPQAYHTRPVVFRDKLILSVISGKYISSVSDYIEQKGKLPDNVKTSLYVFDGLKTEKLTFAYELIRDILPKQDKLYILYFNKGQNLIAETTDLKTWKYYLLPASVKKPLSIETDGNVFYVGAADGNVFRAALNAQVTSGTAAGRLPVKFYGAAETAKEAQRYWAAVTGWKTLGRAAKYSCEIKTDNAIEIKTDNLSGLIVYLPLDLVDKSKLLTLEIDGQQIFKDKSSGFSSFDLSLKNGKWRAAKGNKTPGSFKTKDIVVGRAGSDLSRKGDDPETGNWQADVIKWAGKTDIALVTRGSVRKDIRKGDITAADVYNQNYRNTICIFKAKGADIRRMLEYNIKQPARGDKIQVSGFDFAYNAAKDPQKNVITALRLAPDKEYSVATSNYIVQEAKNIVGDEIKAEDTYQSVIEATIKWLQENKKIGAISPRIKINKLD</sequence>
<organism evidence="3 4">
    <name type="scientific">candidate division TA06 bacterium</name>
    <dbReference type="NCBI Taxonomy" id="2250710"/>
    <lineage>
        <taxon>Bacteria</taxon>
        <taxon>Bacteria division TA06</taxon>
    </lineage>
</organism>
<feature type="signal peptide" evidence="1">
    <location>
        <begin position="1"/>
        <end position="26"/>
    </location>
</feature>
<evidence type="ECO:0000313" key="3">
    <source>
        <dbReference type="EMBL" id="MBI4725875.1"/>
    </source>
</evidence>
<dbReference type="AlphaFoldDB" id="A0A933I762"/>
<dbReference type="InterPro" id="IPR006179">
    <property type="entry name" value="5_nucleotidase/apyrase"/>
</dbReference>
<dbReference type="InterPro" id="IPR036907">
    <property type="entry name" value="5'-Nucleotdase_C_sf"/>
</dbReference>
<feature type="domain" description="5'-Nucleotidase C-terminal" evidence="2">
    <location>
        <begin position="543"/>
        <end position="672"/>
    </location>
</feature>
<dbReference type="PANTHER" id="PTHR11575:SF24">
    <property type="entry name" value="5'-NUCLEOTIDASE"/>
    <property type="match status" value="1"/>
</dbReference>
<dbReference type="GO" id="GO:0009166">
    <property type="term" value="P:nucleotide catabolic process"/>
    <property type="evidence" value="ECO:0007669"/>
    <property type="project" value="InterPro"/>
</dbReference>
<feature type="chain" id="PRO_5037290366" evidence="1">
    <location>
        <begin position="27"/>
        <end position="715"/>
    </location>
</feature>
<reference evidence="3" key="1">
    <citation type="submission" date="2020-07" db="EMBL/GenBank/DDBJ databases">
        <title>Huge and variable diversity of episymbiotic CPR bacteria and DPANN archaea in groundwater ecosystems.</title>
        <authorList>
            <person name="He C.Y."/>
            <person name="Keren R."/>
            <person name="Whittaker M."/>
            <person name="Farag I.F."/>
            <person name="Doudna J."/>
            <person name="Cate J.H.D."/>
            <person name="Banfield J.F."/>
        </authorList>
    </citation>
    <scope>NUCLEOTIDE SEQUENCE</scope>
    <source>
        <strain evidence="3">NC_groundwater_1520_Pr4_B-0.1um_53_5</strain>
    </source>
</reference>
<accession>A0A933I762</accession>
<dbReference type="GO" id="GO:0016787">
    <property type="term" value="F:hydrolase activity"/>
    <property type="evidence" value="ECO:0007669"/>
    <property type="project" value="InterPro"/>
</dbReference>
<evidence type="ECO:0000313" key="4">
    <source>
        <dbReference type="Proteomes" id="UP000736328"/>
    </source>
</evidence>
<proteinExistence type="predicted"/>
<dbReference type="Gene3D" id="3.90.780.10">
    <property type="entry name" value="5'-Nucleotidase, C-terminal domain"/>
    <property type="match status" value="1"/>
</dbReference>
<dbReference type="EMBL" id="JACQXR010000014">
    <property type="protein sequence ID" value="MBI4725875.1"/>
    <property type="molecule type" value="Genomic_DNA"/>
</dbReference>
<evidence type="ECO:0000259" key="2">
    <source>
        <dbReference type="Pfam" id="PF02872"/>
    </source>
</evidence>
<gene>
    <name evidence="3" type="ORF">HY768_01390</name>
</gene>
<name>A0A933I762_UNCT6</name>
<dbReference type="InterPro" id="IPR008334">
    <property type="entry name" value="5'-Nucleotdase_C"/>
</dbReference>
<keyword evidence="1" id="KW-0732">Signal</keyword>
<dbReference type="Proteomes" id="UP000736328">
    <property type="component" value="Unassembled WGS sequence"/>
</dbReference>
<dbReference type="Pfam" id="PF02872">
    <property type="entry name" value="5_nucleotid_C"/>
    <property type="match status" value="1"/>
</dbReference>
<protein>
    <submittedName>
        <fullName evidence="3">5'-nucleotidase C-terminal domain-containing protein</fullName>
    </submittedName>
</protein>
<comment type="caution">
    <text evidence="3">The sequence shown here is derived from an EMBL/GenBank/DDBJ whole genome shotgun (WGS) entry which is preliminary data.</text>
</comment>
<dbReference type="GO" id="GO:0030288">
    <property type="term" value="C:outer membrane-bounded periplasmic space"/>
    <property type="evidence" value="ECO:0007669"/>
    <property type="project" value="TreeGrafter"/>
</dbReference>
<dbReference type="SUPFAM" id="SSF50998">
    <property type="entry name" value="Quinoprotein alcohol dehydrogenase-like"/>
    <property type="match status" value="1"/>
</dbReference>
<evidence type="ECO:0000256" key="1">
    <source>
        <dbReference type="SAM" id="SignalP"/>
    </source>
</evidence>
<dbReference type="InterPro" id="IPR011047">
    <property type="entry name" value="Quinoprotein_ADH-like_sf"/>
</dbReference>